<dbReference type="Proteomes" id="UP001163798">
    <property type="component" value="Unassembled WGS sequence"/>
</dbReference>
<reference evidence="1" key="1">
    <citation type="submission" date="2022-08" db="EMBL/GenBank/DDBJ databases">
        <authorList>
            <consortium name="DOE Joint Genome Institute"/>
            <person name="Min B."/>
            <person name="Riley R."/>
            <person name="Sierra-Patev S."/>
            <person name="Naranjo-Ortiz M."/>
            <person name="Looney B."/>
            <person name="Konkel Z."/>
            <person name="Slot J.C."/>
            <person name="Sakamoto Y."/>
            <person name="Steenwyk J.L."/>
            <person name="Rokas A."/>
            <person name="Carro J."/>
            <person name="Camarero S."/>
            <person name="Ferreira P."/>
            <person name="Molpeceres G."/>
            <person name="Ruiz-Duenas F.J."/>
            <person name="Serrano A."/>
            <person name="Henrissat B."/>
            <person name="Drula E."/>
            <person name="Hughes K.W."/>
            <person name="Mata J.L."/>
            <person name="Ishikawa N.K."/>
            <person name="Vargas-Isla R."/>
            <person name="Ushijima S."/>
            <person name="Smith C.A."/>
            <person name="Ahrendt S."/>
            <person name="Andreopoulos W."/>
            <person name="He G."/>
            <person name="Labutti K."/>
            <person name="Lipzen A."/>
            <person name="Ng V."/>
            <person name="Sandor L."/>
            <person name="Barry K."/>
            <person name="Martinez A.T."/>
            <person name="Xiao Y."/>
            <person name="Gibbons J.G."/>
            <person name="Terashima K."/>
            <person name="Hibbett D.S."/>
            <person name="Grigoriev I.V."/>
        </authorList>
    </citation>
    <scope>NUCLEOTIDE SEQUENCE</scope>
    <source>
        <strain evidence="1">TFB10291</strain>
    </source>
</reference>
<protein>
    <submittedName>
        <fullName evidence="1">Uncharacterized protein</fullName>
    </submittedName>
</protein>
<proteinExistence type="predicted"/>
<evidence type="ECO:0000313" key="1">
    <source>
        <dbReference type="EMBL" id="KAJ3781991.1"/>
    </source>
</evidence>
<dbReference type="EMBL" id="MU793508">
    <property type="protein sequence ID" value="KAJ3781991.1"/>
    <property type="molecule type" value="Genomic_DNA"/>
</dbReference>
<keyword evidence="2" id="KW-1185">Reference proteome</keyword>
<gene>
    <name evidence="1" type="ORF">GGU10DRAFT_91099</name>
</gene>
<comment type="caution">
    <text evidence="1">The sequence shown here is derived from an EMBL/GenBank/DDBJ whole genome shotgun (WGS) entry which is preliminary data.</text>
</comment>
<sequence length="274" mass="31158">MLSQSKTAKLLERCVDEECPELAMEEILSAYVAWKFIRGQSCALVMQKLRYLTIYLRVTGRQWVLERIRQVLMVIATELSLGGGLIGACPVSTSLGKQVWNDLRRKLSTTSFTSNTDPEYGGPITFHRLRFDEPRNPARDLDGDIVSDSTVNNTRSRTNTADLTAESLRTTFSVGAISSSAIGTLSSNTNSEHSRWSLLSRRRRRQTVVLDEQTHWSERPRWIRIWFLTRPHLAGPSNMLQMLVPEYRSLVPAYTSFRGTLPLYLSDRSRSRAS</sequence>
<organism evidence="1 2">
    <name type="scientific">Lentinula aff. detonsa</name>
    <dbReference type="NCBI Taxonomy" id="2804958"/>
    <lineage>
        <taxon>Eukaryota</taxon>
        <taxon>Fungi</taxon>
        <taxon>Dikarya</taxon>
        <taxon>Basidiomycota</taxon>
        <taxon>Agaricomycotina</taxon>
        <taxon>Agaricomycetes</taxon>
        <taxon>Agaricomycetidae</taxon>
        <taxon>Agaricales</taxon>
        <taxon>Marasmiineae</taxon>
        <taxon>Omphalotaceae</taxon>
        <taxon>Lentinula</taxon>
    </lineage>
</organism>
<evidence type="ECO:0000313" key="2">
    <source>
        <dbReference type="Proteomes" id="UP001163798"/>
    </source>
</evidence>
<name>A0AA38KE31_9AGAR</name>
<accession>A0AA38KE31</accession>
<dbReference type="AlphaFoldDB" id="A0AA38KE31"/>